<gene>
    <name evidence="1" type="ORF">NCTC12126_02737</name>
</gene>
<dbReference type="EMBL" id="CAADIW010000022">
    <property type="protein sequence ID" value="VFS27469.1"/>
    <property type="molecule type" value="Genomic_DNA"/>
</dbReference>
<accession>A0A484XZN1</accession>
<dbReference type="Proteomes" id="UP000351155">
    <property type="component" value="Unassembled WGS sequence"/>
</dbReference>
<evidence type="ECO:0000313" key="2">
    <source>
        <dbReference type="Proteomes" id="UP000351155"/>
    </source>
</evidence>
<protein>
    <submittedName>
        <fullName evidence="1">Uncharacterized protein</fullName>
    </submittedName>
</protein>
<organism evidence="1 2">
    <name type="scientific">Enterobacter cancerogenus</name>
    <dbReference type="NCBI Taxonomy" id="69218"/>
    <lineage>
        <taxon>Bacteria</taxon>
        <taxon>Pseudomonadati</taxon>
        <taxon>Pseudomonadota</taxon>
        <taxon>Gammaproteobacteria</taxon>
        <taxon>Enterobacterales</taxon>
        <taxon>Enterobacteriaceae</taxon>
        <taxon>Enterobacter</taxon>
        <taxon>Enterobacter cloacae complex</taxon>
    </lineage>
</organism>
<sequence>MYGFDNAFYRYAFRRFFTRAPYHAVAGHQRTDGASDIAAVDRAVGGFDIGVHTETANHYAFRRFAKQIVVVIGLLRSGFKTALVIGIHPTLLPFGEFIFTQSRWLLVARNGQNLYDTL</sequence>
<dbReference type="AlphaFoldDB" id="A0A484XZN1"/>
<proteinExistence type="predicted"/>
<reference evidence="1 2" key="1">
    <citation type="submission" date="2019-03" db="EMBL/GenBank/DDBJ databases">
        <authorList>
            <consortium name="Pathogen Informatics"/>
        </authorList>
    </citation>
    <scope>NUCLEOTIDE SEQUENCE [LARGE SCALE GENOMIC DNA]</scope>
    <source>
        <strain evidence="1 2">NCTC12126</strain>
    </source>
</reference>
<name>A0A484XZN1_9ENTR</name>
<evidence type="ECO:0000313" key="1">
    <source>
        <dbReference type="EMBL" id="VFS27469.1"/>
    </source>
</evidence>